<reference evidence="5 7" key="1">
    <citation type="submission" date="2014-09" db="EMBL/GenBank/DDBJ databases">
        <title>Xanthomonadaceae 3.5X direct submission.</title>
        <authorList>
            <person name="Fang T."/>
            <person name="Wang H."/>
        </authorList>
    </citation>
    <scope>NUCLEOTIDE SEQUENCE [LARGE SCALE GENOMIC DNA]</scope>
    <source>
        <strain evidence="5 7">3.5X</strain>
    </source>
</reference>
<dbReference type="Proteomes" id="UP000560000">
    <property type="component" value="Unassembled WGS sequence"/>
</dbReference>
<name>A0A099CZA5_9GAMM</name>
<reference evidence="6 8" key="2">
    <citation type="submission" date="2020-08" db="EMBL/GenBank/DDBJ databases">
        <title>Genomic Encyclopedia of Type Strains, Phase IV (KMG-IV): sequencing the most valuable type-strain genomes for metagenomic binning, comparative biology and taxonomic classification.</title>
        <authorList>
            <person name="Goeker M."/>
        </authorList>
    </citation>
    <scope>NUCLEOTIDE SEQUENCE [LARGE SCALE GENOMIC DNA]</scope>
    <source>
        <strain evidence="6 8">DSM 107085</strain>
    </source>
</reference>
<dbReference type="Proteomes" id="UP000029708">
    <property type="component" value="Unassembled WGS sequence"/>
</dbReference>
<dbReference type="SUPFAM" id="SSF88713">
    <property type="entry name" value="Glycoside hydrolase/deacetylase"/>
    <property type="match status" value="1"/>
</dbReference>
<keyword evidence="1" id="KW-0479">Metal-binding</keyword>
<protein>
    <submittedName>
        <fullName evidence="6">Peptidoglycan/xylan/chitin deacetylase (PgdA/CDA1 family)</fullName>
    </submittedName>
    <submittedName>
        <fullName evidence="5">Polysaccharide deacetylase</fullName>
    </submittedName>
</protein>
<dbReference type="EMBL" id="JACHET010000001">
    <property type="protein sequence ID" value="MBB6184713.1"/>
    <property type="molecule type" value="Genomic_DNA"/>
</dbReference>
<dbReference type="GO" id="GO:0016020">
    <property type="term" value="C:membrane"/>
    <property type="evidence" value="ECO:0007669"/>
    <property type="project" value="TreeGrafter"/>
</dbReference>
<evidence type="ECO:0000256" key="2">
    <source>
        <dbReference type="ARBA" id="ARBA00022801"/>
    </source>
</evidence>
<comment type="caution">
    <text evidence="5">The sequence shown here is derived from an EMBL/GenBank/DDBJ whole genome shotgun (WGS) entry which is preliminary data.</text>
</comment>
<dbReference type="PANTHER" id="PTHR10587">
    <property type="entry name" value="GLYCOSYL TRANSFERASE-RELATED"/>
    <property type="match status" value="1"/>
</dbReference>
<dbReference type="AlphaFoldDB" id="A0A099CZA5"/>
<dbReference type="STRING" id="1543381.LF63_0100895"/>
<dbReference type="PANTHER" id="PTHR10587:SF133">
    <property type="entry name" value="CHITIN DEACETYLASE 1-RELATED"/>
    <property type="match status" value="1"/>
</dbReference>
<evidence type="ECO:0000313" key="6">
    <source>
        <dbReference type="EMBL" id="MBB6184713.1"/>
    </source>
</evidence>
<dbReference type="Gene3D" id="3.20.20.370">
    <property type="entry name" value="Glycoside hydrolase/deacetylase"/>
    <property type="match status" value="1"/>
</dbReference>
<evidence type="ECO:0000259" key="4">
    <source>
        <dbReference type="Pfam" id="PF01522"/>
    </source>
</evidence>
<feature type="chain" id="PRO_5033216303" evidence="3">
    <location>
        <begin position="24"/>
        <end position="340"/>
    </location>
</feature>
<evidence type="ECO:0000313" key="7">
    <source>
        <dbReference type="Proteomes" id="UP000029708"/>
    </source>
</evidence>
<dbReference type="CDD" id="cd10960">
    <property type="entry name" value="CE4_NodB_like_1"/>
    <property type="match status" value="1"/>
</dbReference>
<accession>A0A099CZA5</accession>
<evidence type="ECO:0000313" key="8">
    <source>
        <dbReference type="Proteomes" id="UP000560000"/>
    </source>
</evidence>
<dbReference type="GO" id="GO:0046872">
    <property type="term" value="F:metal ion binding"/>
    <property type="evidence" value="ECO:0007669"/>
    <property type="project" value="UniProtKB-KW"/>
</dbReference>
<feature type="domain" description="NodB homology" evidence="4">
    <location>
        <begin position="36"/>
        <end position="176"/>
    </location>
</feature>
<feature type="signal peptide" evidence="3">
    <location>
        <begin position="1"/>
        <end position="23"/>
    </location>
</feature>
<keyword evidence="2" id="KW-0378">Hydrolase</keyword>
<dbReference type="RefSeq" id="WP_043099015.1">
    <property type="nucleotide sequence ID" value="NZ_JACHET010000001.1"/>
</dbReference>
<organism evidence="5 7">
    <name type="scientific">Oleiagrimonas soli</name>
    <dbReference type="NCBI Taxonomy" id="1543381"/>
    <lineage>
        <taxon>Bacteria</taxon>
        <taxon>Pseudomonadati</taxon>
        <taxon>Pseudomonadota</taxon>
        <taxon>Gammaproteobacteria</taxon>
        <taxon>Lysobacterales</taxon>
        <taxon>Rhodanobacteraceae</taxon>
        <taxon>Oleiagrimonas</taxon>
    </lineage>
</organism>
<keyword evidence="3" id="KW-0732">Signal</keyword>
<dbReference type="InterPro" id="IPR050248">
    <property type="entry name" value="Polysacc_deacetylase_ArnD"/>
</dbReference>
<dbReference type="EMBL" id="JROI01000003">
    <property type="protein sequence ID" value="KGI79079.1"/>
    <property type="molecule type" value="Genomic_DNA"/>
</dbReference>
<evidence type="ECO:0000256" key="1">
    <source>
        <dbReference type="ARBA" id="ARBA00022723"/>
    </source>
</evidence>
<evidence type="ECO:0000313" key="5">
    <source>
        <dbReference type="EMBL" id="KGI79079.1"/>
    </source>
</evidence>
<dbReference type="GO" id="GO:0005975">
    <property type="term" value="P:carbohydrate metabolic process"/>
    <property type="evidence" value="ECO:0007669"/>
    <property type="project" value="InterPro"/>
</dbReference>
<dbReference type="HOGENOM" id="CLU_071828_0_0_6"/>
<gene>
    <name evidence="6" type="ORF">HNQ86_002058</name>
    <name evidence="5" type="ORF">LF63_0100895</name>
</gene>
<dbReference type="InterPro" id="IPR002509">
    <property type="entry name" value="NODB_dom"/>
</dbReference>
<sequence>MKGWPHLVCVALVCLLPTVAAMAQNATVAKPAATPPALRIAITFDDLPWASLDPNTPLPAHGSVPPRIAAESARLLQAIKQAKTPAIGFVNSARLLVHGQQQPDRVAMLHAWLDAGLELGNHTATHVDLNAVGVPADEKDILACDAVLRPLLAKRGLKPHWFRHPYLRTGRTLEAKAAMKTFLNDHGYRIAPVTITDSDWIWAAAYAKALDRGDTATQTKLRAQYVPYLLRMVNYFQHRSIKLLGYPLPQVMLLHANALNADTYPDFVAALRQRGYRFVSLEQAMQDPAYQRPDTFTSALGTSWIHRWAMAEGRSWKFYSGEPTSPKWVIDLAGVPANSE</sequence>
<dbReference type="Pfam" id="PF01522">
    <property type="entry name" value="Polysacc_deac_1"/>
    <property type="match status" value="1"/>
</dbReference>
<dbReference type="GO" id="GO:0016810">
    <property type="term" value="F:hydrolase activity, acting on carbon-nitrogen (but not peptide) bonds"/>
    <property type="evidence" value="ECO:0007669"/>
    <property type="project" value="InterPro"/>
</dbReference>
<dbReference type="OrthoDB" id="115239at2"/>
<proteinExistence type="predicted"/>
<evidence type="ECO:0000256" key="3">
    <source>
        <dbReference type="SAM" id="SignalP"/>
    </source>
</evidence>
<keyword evidence="7" id="KW-1185">Reference proteome</keyword>
<dbReference type="InterPro" id="IPR011330">
    <property type="entry name" value="Glyco_hydro/deAcase_b/a-brl"/>
</dbReference>